<evidence type="ECO:0000256" key="10">
    <source>
        <dbReference type="ARBA" id="ARBA00023163"/>
    </source>
</evidence>
<dbReference type="InterPro" id="IPR036390">
    <property type="entry name" value="WH_DNA-bd_sf"/>
</dbReference>
<evidence type="ECO:0000256" key="7">
    <source>
        <dbReference type="ARBA" id="ARBA00022833"/>
    </source>
</evidence>
<feature type="binding site" evidence="11">
    <location>
        <position position="222"/>
    </location>
    <ligand>
        <name>Zn(2+)</name>
        <dbReference type="ChEBI" id="CHEBI:29105"/>
    </ligand>
</feature>
<feature type="binding site" evidence="11">
    <location>
        <position position="219"/>
    </location>
    <ligand>
        <name>Zn(2+)</name>
        <dbReference type="ChEBI" id="CHEBI:29105"/>
    </ligand>
</feature>
<keyword evidence="6 11" id="KW-0479">Metal-binding</keyword>
<feature type="region of interest" description="Disordered" evidence="13">
    <location>
        <begin position="18"/>
        <end position="100"/>
    </location>
</feature>
<evidence type="ECO:0000313" key="14">
    <source>
        <dbReference type="EMBL" id="NNG36449.1"/>
    </source>
</evidence>
<dbReference type="GO" id="GO:0045892">
    <property type="term" value="P:negative regulation of DNA-templated transcription"/>
    <property type="evidence" value="ECO:0007669"/>
    <property type="project" value="TreeGrafter"/>
</dbReference>
<dbReference type="InterPro" id="IPR043135">
    <property type="entry name" value="Fur_C"/>
</dbReference>
<comment type="cofactor">
    <cofactor evidence="12">
        <name>Mn(2+)</name>
        <dbReference type="ChEBI" id="CHEBI:29035"/>
    </cofactor>
    <cofactor evidence="12">
        <name>Fe(2+)</name>
        <dbReference type="ChEBI" id="CHEBI:29033"/>
    </cofactor>
    <text evidence="12">Binds 1 Mn(2+) or Fe(2+) ion per subunit.</text>
</comment>
<dbReference type="Pfam" id="PF01475">
    <property type="entry name" value="FUR"/>
    <property type="match status" value="1"/>
</dbReference>
<dbReference type="GO" id="GO:0008270">
    <property type="term" value="F:zinc ion binding"/>
    <property type="evidence" value="ECO:0007669"/>
    <property type="project" value="TreeGrafter"/>
</dbReference>
<keyword evidence="15" id="KW-1185">Reference proteome</keyword>
<comment type="similarity">
    <text evidence="2">Belongs to the Fur family.</text>
</comment>
<reference evidence="14 15" key="1">
    <citation type="submission" date="2020-05" db="EMBL/GenBank/DDBJ databases">
        <title>Nakamurella sp. DB0629 isolated from air conditioner.</title>
        <authorList>
            <person name="Kim D.H."/>
            <person name="Kim D.-U."/>
        </authorList>
    </citation>
    <scope>NUCLEOTIDE SEQUENCE [LARGE SCALE GENOMIC DNA]</scope>
    <source>
        <strain evidence="14 15">DB0629</strain>
    </source>
</reference>
<keyword evidence="10" id="KW-0804">Transcription</keyword>
<comment type="subunit">
    <text evidence="3">Homodimer.</text>
</comment>
<evidence type="ECO:0000256" key="9">
    <source>
        <dbReference type="ARBA" id="ARBA00023125"/>
    </source>
</evidence>
<dbReference type="CDD" id="cd07153">
    <property type="entry name" value="Fur_like"/>
    <property type="match status" value="1"/>
</dbReference>
<keyword evidence="12" id="KW-0408">Iron</keyword>
<dbReference type="PANTHER" id="PTHR33202:SF2">
    <property type="entry name" value="FERRIC UPTAKE REGULATION PROTEIN"/>
    <property type="match status" value="1"/>
</dbReference>
<keyword evidence="5" id="KW-0678">Repressor</keyword>
<evidence type="ECO:0000256" key="4">
    <source>
        <dbReference type="ARBA" id="ARBA00022490"/>
    </source>
</evidence>
<proteinExistence type="inferred from homology"/>
<evidence type="ECO:0000256" key="12">
    <source>
        <dbReference type="PIRSR" id="PIRSR602481-2"/>
    </source>
</evidence>
<dbReference type="AlphaFoldDB" id="A0A849A7C5"/>
<evidence type="ECO:0000256" key="3">
    <source>
        <dbReference type="ARBA" id="ARBA00011738"/>
    </source>
</evidence>
<feature type="binding site" evidence="11">
    <location>
        <position position="179"/>
    </location>
    <ligand>
        <name>Zn(2+)</name>
        <dbReference type="ChEBI" id="CHEBI:29105"/>
    </ligand>
</feature>
<protein>
    <submittedName>
        <fullName evidence="14">Transcriptional repressor</fullName>
    </submittedName>
</protein>
<comment type="subcellular location">
    <subcellularLocation>
        <location evidence="1">Cytoplasm</location>
    </subcellularLocation>
</comment>
<keyword evidence="4" id="KW-0963">Cytoplasm</keyword>
<dbReference type="Gene3D" id="1.10.10.10">
    <property type="entry name" value="Winged helix-like DNA-binding domain superfamily/Winged helix DNA-binding domain"/>
    <property type="match status" value="1"/>
</dbReference>
<evidence type="ECO:0000256" key="2">
    <source>
        <dbReference type="ARBA" id="ARBA00007957"/>
    </source>
</evidence>
<evidence type="ECO:0000256" key="11">
    <source>
        <dbReference type="PIRSR" id="PIRSR602481-1"/>
    </source>
</evidence>
<dbReference type="SUPFAM" id="SSF46785">
    <property type="entry name" value="Winged helix' DNA-binding domain"/>
    <property type="match status" value="1"/>
</dbReference>
<feature type="binding site" evidence="12">
    <location>
        <position position="173"/>
    </location>
    <ligand>
        <name>Fe cation</name>
        <dbReference type="ChEBI" id="CHEBI:24875"/>
    </ligand>
</feature>
<dbReference type="Proteomes" id="UP000562984">
    <property type="component" value="Unassembled WGS sequence"/>
</dbReference>
<dbReference type="InterPro" id="IPR036388">
    <property type="entry name" value="WH-like_DNA-bd_sf"/>
</dbReference>
<evidence type="ECO:0000256" key="5">
    <source>
        <dbReference type="ARBA" id="ARBA00022491"/>
    </source>
</evidence>
<dbReference type="PANTHER" id="PTHR33202">
    <property type="entry name" value="ZINC UPTAKE REGULATION PROTEIN"/>
    <property type="match status" value="1"/>
</dbReference>
<feature type="binding site" evidence="12">
    <location>
        <position position="194"/>
    </location>
    <ligand>
        <name>Fe cation</name>
        <dbReference type="ChEBI" id="CHEBI:24875"/>
    </ligand>
</feature>
<keyword evidence="7 11" id="KW-0862">Zinc</keyword>
<keyword evidence="9" id="KW-0238">DNA-binding</keyword>
<name>A0A849A7C5_9ACTN</name>
<dbReference type="Gene3D" id="3.30.1490.190">
    <property type="match status" value="1"/>
</dbReference>
<feature type="region of interest" description="Disordered" evidence="13">
    <location>
        <begin position="224"/>
        <end position="252"/>
    </location>
</feature>
<evidence type="ECO:0000256" key="6">
    <source>
        <dbReference type="ARBA" id="ARBA00022723"/>
    </source>
</evidence>
<comment type="cofactor">
    <cofactor evidence="11">
        <name>Zn(2+)</name>
        <dbReference type="ChEBI" id="CHEBI:29105"/>
    </cofactor>
    <text evidence="11">Binds 1 zinc ion per subunit.</text>
</comment>
<evidence type="ECO:0000256" key="8">
    <source>
        <dbReference type="ARBA" id="ARBA00023015"/>
    </source>
</evidence>
<feature type="binding site" evidence="11">
    <location>
        <position position="182"/>
    </location>
    <ligand>
        <name>Zn(2+)</name>
        <dbReference type="ChEBI" id="CHEBI:29105"/>
    </ligand>
</feature>
<evidence type="ECO:0000256" key="13">
    <source>
        <dbReference type="SAM" id="MobiDB-lite"/>
    </source>
</evidence>
<gene>
    <name evidence="14" type="ORF">HKD39_12150</name>
</gene>
<accession>A0A849A7C5</accession>
<dbReference type="GO" id="GO:0003700">
    <property type="term" value="F:DNA-binding transcription factor activity"/>
    <property type="evidence" value="ECO:0007669"/>
    <property type="project" value="InterPro"/>
</dbReference>
<dbReference type="GO" id="GO:0005829">
    <property type="term" value="C:cytosol"/>
    <property type="evidence" value="ECO:0007669"/>
    <property type="project" value="TreeGrafter"/>
</dbReference>
<evidence type="ECO:0000313" key="15">
    <source>
        <dbReference type="Proteomes" id="UP000562984"/>
    </source>
</evidence>
<comment type="caution">
    <text evidence="14">The sequence shown here is derived from an EMBL/GenBank/DDBJ whole genome shotgun (WGS) entry which is preliminary data.</text>
</comment>
<keyword evidence="8" id="KW-0805">Transcription regulation</keyword>
<dbReference type="EMBL" id="JABEND010000006">
    <property type="protein sequence ID" value="NNG36449.1"/>
    <property type="molecule type" value="Genomic_DNA"/>
</dbReference>
<evidence type="ECO:0000256" key="1">
    <source>
        <dbReference type="ARBA" id="ARBA00004496"/>
    </source>
</evidence>
<organism evidence="14 15">
    <name type="scientific">Nakamurella aerolata</name>
    <dbReference type="NCBI Taxonomy" id="1656892"/>
    <lineage>
        <taxon>Bacteria</taxon>
        <taxon>Bacillati</taxon>
        <taxon>Actinomycetota</taxon>
        <taxon>Actinomycetes</taxon>
        <taxon>Nakamurellales</taxon>
        <taxon>Nakamurellaceae</taxon>
        <taxon>Nakamurella</taxon>
    </lineage>
</organism>
<dbReference type="InterPro" id="IPR002481">
    <property type="entry name" value="FUR"/>
</dbReference>
<sequence>MVIGADVRVTVPTTVVPAAPLVPESDREPHPDASSTSTQPSAADPTGPPRPLSNVFTRSVSRAQGRRTHPTPAELGRTRRGRPSQYPRRRGEGRAVTTRRRNTNQRAEILQALTGTDEFISAQELHATLRAQGSGIGLATVYRAVQDLAGSGDLDTVRKGTEVLYRQCADSQHHHHLVCRICGSTEEVEAPGVERWARAVAEEHGFTDINHEIELFGVCPRCHAERSGRPADSDIPDATADPAPQRPVEPTP</sequence>
<dbReference type="GO" id="GO:1900376">
    <property type="term" value="P:regulation of secondary metabolite biosynthetic process"/>
    <property type="evidence" value="ECO:0007669"/>
    <property type="project" value="TreeGrafter"/>
</dbReference>
<feature type="binding site" evidence="12">
    <location>
        <position position="211"/>
    </location>
    <ligand>
        <name>Fe cation</name>
        <dbReference type="ChEBI" id="CHEBI:24875"/>
    </ligand>
</feature>
<dbReference type="GO" id="GO:0000976">
    <property type="term" value="F:transcription cis-regulatory region binding"/>
    <property type="evidence" value="ECO:0007669"/>
    <property type="project" value="TreeGrafter"/>
</dbReference>